<feature type="domain" description="BCAS3" evidence="3">
    <location>
        <begin position="608"/>
        <end position="746"/>
    </location>
</feature>
<feature type="compositionally biased region" description="Polar residues" evidence="2">
    <location>
        <begin position="872"/>
        <end position="881"/>
    </location>
</feature>
<dbReference type="AlphaFoldDB" id="A0AAD3XMX8"/>
<comment type="caution">
    <text evidence="5">The sequence shown here is derived from an EMBL/GenBank/DDBJ whole genome shotgun (WGS) entry which is preliminary data.</text>
</comment>
<evidence type="ECO:0000259" key="4">
    <source>
        <dbReference type="Pfam" id="PF21034"/>
    </source>
</evidence>
<evidence type="ECO:0000259" key="3">
    <source>
        <dbReference type="Pfam" id="PF12490"/>
    </source>
</evidence>
<dbReference type="Proteomes" id="UP001279734">
    <property type="component" value="Unassembled WGS sequence"/>
</dbReference>
<dbReference type="InterPro" id="IPR022175">
    <property type="entry name" value="BCAS3_dom"/>
</dbReference>
<dbReference type="GO" id="GO:0006914">
    <property type="term" value="P:autophagy"/>
    <property type="evidence" value="ECO:0007669"/>
    <property type="project" value="InterPro"/>
</dbReference>
<dbReference type="EMBL" id="BSYO01000010">
    <property type="protein sequence ID" value="GMH10453.1"/>
    <property type="molecule type" value="Genomic_DNA"/>
</dbReference>
<feature type="region of interest" description="Disordered" evidence="2">
    <location>
        <begin position="268"/>
        <end position="288"/>
    </location>
</feature>
<proteinExistence type="predicted"/>
<dbReference type="SUPFAM" id="SSF50978">
    <property type="entry name" value="WD40 repeat-like"/>
    <property type="match status" value="1"/>
</dbReference>
<keyword evidence="6" id="KW-1185">Reference proteome</keyword>
<feature type="compositionally biased region" description="Polar residues" evidence="2">
    <location>
        <begin position="888"/>
        <end position="901"/>
    </location>
</feature>
<dbReference type="InterPro" id="IPR045142">
    <property type="entry name" value="BCAS3-like"/>
</dbReference>
<feature type="domain" description="BCAS3 WD40" evidence="4">
    <location>
        <begin position="169"/>
        <end position="470"/>
    </location>
</feature>
<dbReference type="SMART" id="SM00320">
    <property type="entry name" value="WD40"/>
    <property type="match status" value="3"/>
</dbReference>
<gene>
    <name evidence="5" type="ORF">Nepgr_012294</name>
</gene>
<dbReference type="PANTHER" id="PTHR13268">
    <property type="entry name" value="BREAST CARCINOMA AMPLIFIED SEQUENCE 3"/>
    <property type="match status" value="1"/>
</dbReference>
<dbReference type="GO" id="GO:0042594">
    <property type="term" value="P:response to starvation"/>
    <property type="evidence" value="ECO:0007669"/>
    <property type="project" value="TreeGrafter"/>
</dbReference>
<dbReference type="PANTHER" id="PTHR13268:SF0">
    <property type="entry name" value="BCAS3 MICROTUBULE ASSOCIATED CELL MIGRATION FACTOR"/>
    <property type="match status" value="1"/>
</dbReference>
<evidence type="ECO:0000313" key="6">
    <source>
        <dbReference type="Proteomes" id="UP001279734"/>
    </source>
</evidence>
<organism evidence="5 6">
    <name type="scientific">Nepenthes gracilis</name>
    <name type="common">Slender pitcher plant</name>
    <dbReference type="NCBI Taxonomy" id="150966"/>
    <lineage>
        <taxon>Eukaryota</taxon>
        <taxon>Viridiplantae</taxon>
        <taxon>Streptophyta</taxon>
        <taxon>Embryophyta</taxon>
        <taxon>Tracheophyta</taxon>
        <taxon>Spermatophyta</taxon>
        <taxon>Magnoliopsida</taxon>
        <taxon>eudicotyledons</taxon>
        <taxon>Gunneridae</taxon>
        <taxon>Pentapetalae</taxon>
        <taxon>Caryophyllales</taxon>
        <taxon>Nepenthaceae</taxon>
        <taxon>Nepenthes</taxon>
    </lineage>
</organism>
<dbReference type="GO" id="GO:0000407">
    <property type="term" value="C:phagophore assembly site"/>
    <property type="evidence" value="ECO:0007669"/>
    <property type="project" value="UniProtKB-SubCell"/>
</dbReference>
<accession>A0AAD3XMX8</accession>
<dbReference type="InterPro" id="IPR015943">
    <property type="entry name" value="WD40/YVTN_repeat-like_dom_sf"/>
</dbReference>
<name>A0AAD3XMX8_NEPGR</name>
<dbReference type="Pfam" id="PF21034">
    <property type="entry name" value="BCAS3_WD40"/>
    <property type="match status" value="1"/>
</dbReference>
<dbReference type="InterPro" id="IPR048382">
    <property type="entry name" value="BCAS3_WD40"/>
</dbReference>
<dbReference type="InterPro" id="IPR036322">
    <property type="entry name" value="WD40_repeat_dom_sf"/>
</dbReference>
<feature type="region of interest" description="Disordered" evidence="2">
    <location>
        <begin position="872"/>
        <end position="901"/>
    </location>
</feature>
<comment type="subcellular location">
    <subcellularLocation>
        <location evidence="1">Preautophagosomal structure</location>
    </subcellularLocation>
</comment>
<evidence type="ECO:0000313" key="5">
    <source>
        <dbReference type="EMBL" id="GMH10453.1"/>
    </source>
</evidence>
<evidence type="ECO:0008006" key="7">
    <source>
        <dbReference type="Google" id="ProtNLM"/>
    </source>
</evidence>
<protein>
    <recommendedName>
        <fullName evidence="7">Autophagy-related protein 18h</fullName>
    </recommendedName>
</protein>
<dbReference type="InterPro" id="IPR001680">
    <property type="entry name" value="WD40_rpt"/>
</dbReference>
<evidence type="ECO:0000256" key="1">
    <source>
        <dbReference type="ARBA" id="ARBA00004329"/>
    </source>
</evidence>
<sequence length="995" mass="107957">MKQQQLRAKTNNGFIPSSIKFISSCIKTVSSGVRSASASVAASISSNSEDQKDQVLWACFDRLELGPSKFKHVLLLGYTNGFQVIDVDEASSVNELVSRREDPCTFLQIQPIPAKTNGCEGFRASHPLLLVVTGEETEGSDPTQSRRDGLVREGFIETQTGKILYSPTAVRFYSMRSHKYVHLLRFRSAILMVRCSPRIIAVGLASQIYCFDALTFKSQFSVLTYPAPQLEGPGVGSINTGYGPMDVGPRWLAYASNNPLLKSTGHLSPQSLTPGVSSSTSPGGGSFVAHHATESSKRLASGLINLDDIGYKTFSKYCQQLLADGPNSPVTSNSSCKVGRAAVHSTEMDTAGMVVVKDFVSRAVVSQFRAHTSPISALCFDPSGTLLVTASIHGNNINIFRIMPSSLQNNLGNQNYNGTSSHVHLYKLHRGITSAVIQDICFSDYSKWVAIVSSKGTFHIFVISPYGGGSGLEVNSCVDGSTFLPGSTLPWWSTCTTKSQSFRAPPPPTVTLSVVSRIRTGNSGWINTVSCAASSAAGIVSIPSGAVSAVFHCSIPYVLPAGGSQMAALEHLLVYSPSGHLIQFKLLPSMGGELSGTSRPVSASLTLMQDEELRVKSEPVQWWDVCRRADWPEREECIMGITSSRKDASVIVVDSSDFEDNDASGDGAVKHHEYSHLYLSNAEVQISYGRIPIWQNYKMHFYTMSLVVPPKALMHSEDYTGGEIEIEKVHHHKVVTRQKDLLPVFDRAHSVQSDGSDRCSSGEYPDFHFRTEEKPSGDAIFSLSKMLSVDPDQNSKHGASELTQPFHDSNQMHTVKAYLPTLPENNGKSGSCILASLPLNEASVKYCSVPTSIYNATMDICPAVNTYLVNSPSSKNDSLSAESMPEEVSSSNNIETSDTSNVSFNSSDFSMNIVDEGSGQDLIDCGRHFQEEYCKALPLDECLEVAEVIPYVDSSNSPCDKKSEEDGESDEMVGGVFAFSEDGIDMCFSHVECNT</sequence>
<feature type="compositionally biased region" description="Low complexity" evidence="2">
    <location>
        <begin position="271"/>
        <end position="281"/>
    </location>
</feature>
<reference evidence="5" key="1">
    <citation type="submission" date="2023-05" db="EMBL/GenBank/DDBJ databases">
        <title>Nepenthes gracilis genome sequencing.</title>
        <authorList>
            <person name="Fukushima K."/>
        </authorList>
    </citation>
    <scope>NUCLEOTIDE SEQUENCE</scope>
    <source>
        <strain evidence="5">SING2019-196</strain>
    </source>
</reference>
<dbReference type="Gene3D" id="2.130.10.10">
    <property type="entry name" value="YVTN repeat-like/Quinoprotein amine dehydrogenase"/>
    <property type="match status" value="1"/>
</dbReference>
<evidence type="ECO:0000256" key="2">
    <source>
        <dbReference type="SAM" id="MobiDB-lite"/>
    </source>
</evidence>
<dbReference type="Pfam" id="PF12490">
    <property type="entry name" value="BCAS3"/>
    <property type="match status" value="1"/>
</dbReference>